<dbReference type="AlphaFoldDB" id="A0A414GAD6"/>
<comment type="caution">
    <text evidence="1">The sequence shown here is derived from an EMBL/GenBank/DDBJ whole genome shotgun (WGS) entry which is preliminary data.</text>
</comment>
<organism evidence="1 2">
    <name type="scientific">Phocaeicola vulgatus</name>
    <name type="common">Bacteroides vulgatus</name>
    <dbReference type="NCBI Taxonomy" id="821"/>
    <lineage>
        <taxon>Bacteria</taxon>
        <taxon>Pseudomonadati</taxon>
        <taxon>Bacteroidota</taxon>
        <taxon>Bacteroidia</taxon>
        <taxon>Bacteroidales</taxon>
        <taxon>Bacteroidaceae</taxon>
        <taxon>Phocaeicola</taxon>
    </lineage>
</organism>
<dbReference type="EMBL" id="QSJM01000208">
    <property type="protein sequence ID" value="RHD65796.1"/>
    <property type="molecule type" value="Genomic_DNA"/>
</dbReference>
<evidence type="ECO:0000313" key="1">
    <source>
        <dbReference type="EMBL" id="RHD65796.1"/>
    </source>
</evidence>
<proteinExistence type="predicted"/>
<evidence type="ECO:0000313" key="2">
    <source>
        <dbReference type="Proteomes" id="UP000283429"/>
    </source>
</evidence>
<protein>
    <submittedName>
        <fullName evidence="1">Uncharacterized protein</fullName>
    </submittedName>
</protein>
<sequence>MPVLSPQAFGVDSIVLGDNSKAYGDNGSVDF</sequence>
<name>A0A414GAD6_PHOVU</name>
<dbReference type="Proteomes" id="UP000283429">
    <property type="component" value="Unassembled WGS sequence"/>
</dbReference>
<accession>A0A414GAD6</accession>
<gene>
    <name evidence="1" type="ORF">DW783_24505</name>
</gene>
<reference evidence="1 2" key="1">
    <citation type="submission" date="2018-08" db="EMBL/GenBank/DDBJ databases">
        <title>A genome reference for cultivated species of the human gut microbiota.</title>
        <authorList>
            <person name="Zou Y."/>
            <person name="Xue W."/>
            <person name="Luo G."/>
        </authorList>
    </citation>
    <scope>NUCLEOTIDE SEQUENCE [LARGE SCALE GENOMIC DNA]</scope>
    <source>
        <strain evidence="1 2">AM30-40</strain>
    </source>
</reference>